<evidence type="ECO:0000313" key="8">
    <source>
        <dbReference type="EMBL" id="KNE64939.1"/>
    </source>
</evidence>
<evidence type="ECO:0000256" key="6">
    <source>
        <dbReference type="ARBA" id="ARBA00023132"/>
    </source>
</evidence>
<dbReference type="PANTHER" id="PTHR13437:SF2">
    <property type="entry name" value="NUCLEOPORIN P58_P45"/>
    <property type="match status" value="1"/>
</dbReference>
<sequence length="218" mass="24415">MADQLQSQEVGDFIEALTDDVSRLRKCYGNIATMLDRDMAAIQTLRSSVRTELNRVEVAGRILDAVKKGTTAEMAYNRTYSIVRYFTEKEGEFRTRAAEYAQRLAEIEDHVASLARSQPPSPHAVAETIRAQNNSFLLLASQVAALHNQVEKLRDQYLVYRRQYHGDGKNPFGKAGKKKKRASSVVAAEGLRHVGNSVSMELLPTRADASQFKYPKPP</sequence>
<dbReference type="GO" id="GO:0005643">
    <property type="term" value="C:nuclear pore"/>
    <property type="evidence" value="ECO:0007669"/>
    <property type="project" value="UniProtKB-SubCell"/>
</dbReference>
<gene>
    <name evidence="8" type="ORF">AMAG_10604</name>
</gene>
<dbReference type="GO" id="GO:0017056">
    <property type="term" value="F:structural constituent of nuclear pore"/>
    <property type="evidence" value="ECO:0007669"/>
    <property type="project" value="InterPro"/>
</dbReference>
<dbReference type="GO" id="GO:0008139">
    <property type="term" value="F:nuclear localization sequence binding"/>
    <property type="evidence" value="ECO:0007669"/>
    <property type="project" value="InterPro"/>
</dbReference>
<dbReference type="OMA" id="KTCEMAY"/>
<evidence type="ECO:0000256" key="4">
    <source>
        <dbReference type="ARBA" id="ARBA00022927"/>
    </source>
</evidence>
<accession>A0A0L0SRF5</accession>
<dbReference type="VEuPathDB" id="FungiDB:AMAG_10604"/>
<keyword evidence="2" id="KW-0813">Transport</keyword>
<evidence type="ECO:0000256" key="2">
    <source>
        <dbReference type="ARBA" id="ARBA00022448"/>
    </source>
</evidence>
<keyword evidence="7" id="KW-0539">Nucleus</keyword>
<reference evidence="9" key="2">
    <citation type="submission" date="2009-11" db="EMBL/GenBank/DDBJ databases">
        <title>The Genome Sequence of Allomyces macrogynus strain ATCC 38327.</title>
        <authorList>
            <consortium name="The Broad Institute Genome Sequencing Platform"/>
            <person name="Russ C."/>
            <person name="Cuomo C."/>
            <person name="Shea T."/>
            <person name="Young S.K."/>
            <person name="Zeng Q."/>
            <person name="Koehrsen M."/>
            <person name="Haas B."/>
            <person name="Borodovsky M."/>
            <person name="Guigo R."/>
            <person name="Alvarado L."/>
            <person name="Berlin A."/>
            <person name="Borenstein D."/>
            <person name="Chen Z."/>
            <person name="Engels R."/>
            <person name="Freedman E."/>
            <person name="Gellesch M."/>
            <person name="Goldberg J."/>
            <person name="Griggs A."/>
            <person name="Gujja S."/>
            <person name="Heiman D."/>
            <person name="Hepburn T."/>
            <person name="Howarth C."/>
            <person name="Jen D."/>
            <person name="Larson L."/>
            <person name="Lewis B."/>
            <person name="Mehta T."/>
            <person name="Park D."/>
            <person name="Pearson M."/>
            <person name="Roberts A."/>
            <person name="Saif S."/>
            <person name="Shenoy N."/>
            <person name="Sisk P."/>
            <person name="Stolte C."/>
            <person name="Sykes S."/>
            <person name="Walk T."/>
            <person name="White J."/>
            <person name="Yandava C."/>
            <person name="Burger G."/>
            <person name="Gray M.W."/>
            <person name="Holland P.W.H."/>
            <person name="King N."/>
            <person name="Lang F.B.F."/>
            <person name="Roger A.J."/>
            <person name="Ruiz-Trillo I."/>
            <person name="Lander E."/>
            <person name="Nusbaum C."/>
        </authorList>
    </citation>
    <scope>NUCLEOTIDE SEQUENCE [LARGE SCALE GENOMIC DNA]</scope>
    <source>
        <strain evidence="9">ATCC 38327</strain>
    </source>
</reference>
<dbReference type="EMBL" id="GG745346">
    <property type="protein sequence ID" value="KNE64939.1"/>
    <property type="molecule type" value="Genomic_DNA"/>
</dbReference>
<dbReference type="Pfam" id="PF15967">
    <property type="entry name" value="Nucleoporin_FG2"/>
    <property type="match status" value="1"/>
</dbReference>
<dbReference type="GO" id="GO:0015031">
    <property type="term" value="P:protein transport"/>
    <property type="evidence" value="ECO:0007669"/>
    <property type="project" value="UniProtKB-KW"/>
</dbReference>
<evidence type="ECO:0000313" key="9">
    <source>
        <dbReference type="Proteomes" id="UP000054350"/>
    </source>
</evidence>
<protein>
    <submittedName>
        <fullName evidence="8">Uncharacterized protein</fullName>
    </submittedName>
</protein>
<reference evidence="8 9" key="1">
    <citation type="submission" date="2009-11" db="EMBL/GenBank/DDBJ databases">
        <title>Annotation of Allomyces macrogynus ATCC 38327.</title>
        <authorList>
            <consortium name="The Broad Institute Genome Sequencing Platform"/>
            <person name="Russ C."/>
            <person name="Cuomo C."/>
            <person name="Burger G."/>
            <person name="Gray M.W."/>
            <person name="Holland P.W.H."/>
            <person name="King N."/>
            <person name="Lang F.B.F."/>
            <person name="Roger A.J."/>
            <person name="Ruiz-Trillo I."/>
            <person name="Young S.K."/>
            <person name="Zeng Q."/>
            <person name="Gargeya S."/>
            <person name="Fitzgerald M."/>
            <person name="Haas B."/>
            <person name="Abouelleil A."/>
            <person name="Alvarado L."/>
            <person name="Arachchi H.M."/>
            <person name="Berlin A."/>
            <person name="Chapman S.B."/>
            <person name="Gearin G."/>
            <person name="Goldberg J."/>
            <person name="Griggs A."/>
            <person name="Gujja S."/>
            <person name="Hansen M."/>
            <person name="Heiman D."/>
            <person name="Howarth C."/>
            <person name="Larimer J."/>
            <person name="Lui A."/>
            <person name="MacDonald P.J.P."/>
            <person name="McCowen C."/>
            <person name="Montmayeur A."/>
            <person name="Murphy C."/>
            <person name="Neiman D."/>
            <person name="Pearson M."/>
            <person name="Priest M."/>
            <person name="Roberts A."/>
            <person name="Saif S."/>
            <person name="Shea T."/>
            <person name="Sisk P."/>
            <person name="Stolte C."/>
            <person name="Sykes S."/>
            <person name="Wortman J."/>
            <person name="Nusbaum C."/>
            <person name="Birren B."/>
        </authorList>
    </citation>
    <scope>NUCLEOTIDE SEQUENCE [LARGE SCALE GENOMIC DNA]</scope>
    <source>
        <strain evidence="8 9">ATCC 38327</strain>
    </source>
</reference>
<dbReference type="Proteomes" id="UP000054350">
    <property type="component" value="Unassembled WGS sequence"/>
</dbReference>
<dbReference type="STRING" id="578462.A0A0L0SRF5"/>
<keyword evidence="5" id="KW-0811">Translocation</keyword>
<organism evidence="8 9">
    <name type="scientific">Allomyces macrogynus (strain ATCC 38327)</name>
    <name type="common">Allomyces javanicus var. macrogynus</name>
    <dbReference type="NCBI Taxonomy" id="578462"/>
    <lineage>
        <taxon>Eukaryota</taxon>
        <taxon>Fungi</taxon>
        <taxon>Fungi incertae sedis</taxon>
        <taxon>Blastocladiomycota</taxon>
        <taxon>Blastocladiomycetes</taxon>
        <taxon>Blastocladiales</taxon>
        <taxon>Blastocladiaceae</taxon>
        <taxon>Allomyces</taxon>
    </lineage>
</organism>
<keyword evidence="3" id="KW-0509">mRNA transport</keyword>
<dbReference type="InterPro" id="IPR024882">
    <property type="entry name" value="NUP58/p45/49"/>
</dbReference>
<dbReference type="OrthoDB" id="2538017at2759"/>
<name>A0A0L0SRF5_ALLM3</name>
<dbReference type="Gene3D" id="6.10.140.1350">
    <property type="match status" value="1"/>
</dbReference>
<keyword evidence="9" id="KW-1185">Reference proteome</keyword>
<dbReference type="eggNOG" id="KOG0845">
    <property type="taxonomic scope" value="Eukaryota"/>
</dbReference>
<dbReference type="PANTHER" id="PTHR13437">
    <property type="entry name" value="NUCLEOPORIN P58/P45 NUCLEOPORIN-LIKE PROTEIN 1"/>
    <property type="match status" value="1"/>
</dbReference>
<dbReference type="AlphaFoldDB" id="A0A0L0SRF5"/>
<evidence type="ECO:0000256" key="7">
    <source>
        <dbReference type="ARBA" id="ARBA00023242"/>
    </source>
</evidence>
<evidence type="ECO:0000256" key="3">
    <source>
        <dbReference type="ARBA" id="ARBA00022816"/>
    </source>
</evidence>
<keyword evidence="6" id="KW-0906">Nuclear pore complex</keyword>
<proteinExistence type="predicted"/>
<dbReference type="GO" id="GO:0051028">
    <property type="term" value="P:mRNA transport"/>
    <property type="evidence" value="ECO:0007669"/>
    <property type="project" value="UniProtKB-KW"/>
</dbReference>
<evidence type="ECO:0000256" key="5">
    <source>
        <dbReference type="ARBA" id="ARBA00023010"/>
    </source>
</evidence>
<evidence type="ECO:0000256" key="1">
    <source>
        <dbReference type="ARBA" id="ARBA00004567"/>
    </source>
</evidence>
<keyword evidence="4" id="KW-0653">Protein transport</keyword>
<comment type="subcellular location">
    <subcellularLocation>
        <location evidence="1">Nucleus</location>
        <location evidence="1">Nuclear pore complex</location>
    </subcellularLocation>
</comment>